<dbReference type="EMBL" id="MK500498">
    <property type="protein sequence ID" value="QBK90750.1"/>
    <property type="molecule type" value="Genomic_DNA"/>
</dbReference>
<name>A0A481Z6M9_9VIRU</name>
<accession>A0A481Z6M9</accession>
<gene>
    <name evidence="1" type="ORF">LCPAC201_00510</name>
</gene>
<reference evidence="1" key="1">
    <citation type="journal article" date="2019" name="MBio">
        <title>Virus Genomes from Deep Sea Sediments Expand the Ocean Megavirome and Support Independent Origins of Viral Gigantism.</title>
        <authorList>
            <person name="Backstrom D."/>
            <person name="Yutin N."/>
            <person name="Jorgensen S.L."/>
            <person name="Dharamshi J."/>
            <person name="Homa F."/>
            <person name="Zaremba-Niedwiedzka K."/>
            <person name="Spang A."/>
            <person name="Wolf Y.I."/>
            <person name="Koonin E.V."/>
            <person name="Ettema T.J."/>
        </authorList>
    </citation>
    <scope>NUCLEOTIDE SEQUENCE</scope>
</reference>
<evidence type="ECO:0000313" key="1">
    <source>
        <dbReference type="EMBL" id="QBK90750.1"/>
    </source>
</evidence>
<organism evidence="1">
    <name type="scientific">Pithovirus LCPAC201</name>
    <dbReference type="NCBI Taxonomy" id="2506591"/>
    <lineage>
        <taxon>Viruses</taxon>
        <taxon>Pithoviruses</taxon>
    </lineage>
</organism>
<proteinExistence type="predicted"/>
<protein>
    <submittedName>
        <fullName evidence="1">Uncharacterized protein</fullName>
    </submittedName>
</protein>
<sequence>MLNIQIDIKHKLIMPKLYIFIIDMVGTGDDYGNIKNVIISYDHVVIANSLQKARHMILGKHYYMTETWEETSDKKFDSLTEQEKESAMDSMFQIGEIFEIKMSEIDGIEKYIQPQSEQ</sequence>